<protein>
    <submittedName>
        <fullName evidence="2">Uncharacterized protein</fullName>
    </submittedName>
</protein>
<dbReference type="AlphaFoldDB" id="A0A4Z1HHT7"/>
<dbReference type="Proteomes" id="UP000297527">
    <property type="component" value="Unassembled WGS sequence"/>
</dbReference>
<gene>
    <name evidence="2" type="ORF">BCON_0236g00070</name>
</gene>
<sequence>MDDRNMTEDEYRQRQQMRLEHEKELLKSFRQQLENINIHAKRYGDSMSAYIETRQDVHVQDMDRAKDQVTLGVHELKLKQGRHPEELTELVTQAVVLFEELIGVNLGLEKRVEKYKRENNTLKAKIMGLIWRRRSNAPKESDYTPEEIAKYARLGLHLGQYRMGRD</sequence>
<accession>A0A4Z1HHT7</accession>
<feature type="coiled-coil region" evidence="1">
    <location>
        <begin position="12"/>
        <end position="39"/>
    </location>
</feature>
<comment type="caution">
    <text evidence="2">The sequence shown here is derived from an EMBL/GenBank/DDBJ whole genome shotgun (WGS) entry which is preliminary data.</text>
</comment>
<reference evidence="2 3" key="1">
    <citation type="submission" date="2017-12" db="EMBL/GenBank/DDBJ databases">
        <title>Comparative genomics of Botrytis spp.</title>
        <authorList>
            <person name="Valero-Jimenez C.A."/>
            <person name="Tapia P."/>
            <person name="Veloso J."/>
            <person name="Silva-Moreno E."/>
            <person name="Staats M."/>
            <person name="Valdes J.H."/>
            <person name="Van Kan J.A.L."/>
        </authorList>
    </citation>
    <scope>NUCLEOTIDE SEQUENCE [LARGE SCALE GENOMIC DNA]</scope>
    <source>
        <strain evidence="2 3">MUCL11595</strain>
    </source>
</reference>
<dbReference type="OrthoDB" id="3519348at2759"/>
<keyword evidence="3" id="KW-1185">Reference proteome</keyword>
<proteinExistence type="predicted"/>
<dbReference type="EMBL" id="PQXN01000235">
    <property type="protein sequence ID" value="TGO48579.1"/>
    <property type="molecule type" value="Genomic_DNA"/>
</dbReference>
<evidence type="ECO:0000256" key="1">
    <source>
        <dbReference type="SAM" id="Coils"/>
    </source>
</evidence>
<organism evidence="2 3">
    <name type="scientific">Botryotinia convoluta</name>
    <dbReference type="NCBI Taxonomy" id="54673"/>
    <lineage>
        <taxon>Eukaryota</taxon>
        <taxon>Fungi</taxon>
        <taxon>Dikarya</taxon>
        <taxon>Ascomycota</taxon>
        <taxon>Pezizomycotina</taxon>
        <taxon>Leotiomycetes</taxon>
        <taxon>Helotiales</taxon>
        <taxon>Sclerotiniaceae</taxon>
        <taxon>Botryotinia</taxon>
    </lineage>
</organism>
<evidence type="ECO:0000313" key="2">
    <source>
        <dbReference type="EMBL" id="TGO48579.1"/>
    </source>
</evidence>
<evidence type="ECO:0000313" key="3">
    <source>
        <dbReference type="Proteomes" id="UP000297527"/>
    </source>
</evidence>
<keyword evidence="1" id="KW-0175">Coiled coil</keyword>
<name>A0A4Z1HHT7_9HELO</name>